<protein>
    <submittedName>
        <fullName evidence="13">EamA-like transporter family protein</fullName>
    </submittedName>
</protein>
<comment type="subcellular location">
    <subcellularLocation>
        <location evidence="1">Cell membrane</location>
        <topology evidence="1">Multi-pass membrane protein</topology>
    </subcellularLocation>
</comment>
<dbReference type="PANTHER" id="PTHR30561">
    <property type="entry name" value="SMR FAMILY PROTON-DEPENDENT DRUG EFFLUX TRANSPORTER SUGE"/>
    <property type="match status" value="1"/>
</dbReference>
<gene>
    <name evidence="13" type="ORF">C8J26_3417</name>
</gene>
<keyword evidence="5" id="KW-0441">Lipid A biosynthesis</keyword>
<evidence type="ECO:0000256" key="5">
    <source>
        <dbReference type="ARBA" id="ARBA00022556"/>
    </source>
</evidence>
<evidence type="ECO:0000256" key="4">
    <source>
        <dbReference type="ARBA" id="ARBA00022519"/>
    </source>
</evidence>
<dbReference type="InterPro" id="IPR037185">
    <property type="entry name" value="EmrE-like"/>
</dbReference>
<evidence type="ECO:0000313" key="14">
    <source>
        <dbReference type="Proteomes" id="UP000244189"/>
    </source>
</evidence>
<feature type="transmembrane region" description="Helical" evidence="11">
    <location>
        <begin position="57"/>
        <end position="75"/>
    </location>
</feature>
<dbReference type="SUPFAM" id="SSF103481">
    <property type="entry name" value="Multidrug resistance efflux transporter EmrE"/>
    <property type="match status" value="1"/>
</dbReference>
<sequence length="130" mass="13685">MRSIDTATLVGIAFSVGSTSLAQVLLKLGMERPAVQAAMQHGSAIPFSRAVILEPQLLTGFLLYAAASIAWMLVLGRIDLSLAYPFVALGFVLVLLLSWLWLGEVPNLPQIVGSLLVVSGVLLVAAGRTA</sequence>
<evidence type="ECO:0000256" key="1">
    <source>
        <dbReference type="ARBA" id="ARBA00004651"/>
    </source>
</evidence>
<evidence type="ECO:0000256" key="10">
    <source>
        <dbReference type="ARBA" id="ARBA00023136"/>
    </source>
</evidence>
<evidence type="ECO:0000256" key="9">
    <source>
        <dbReference type="ARBA" id="ARBA00023098"/>
    </source>
</evidence>
<feature type="transmembrane region" description="Helical" evidence="11">
    <location>
        <begin position="82"/>
        <end position="102"/>
    </location>
</feature>
<keyword evidence="9" id="KW-0443">Lipid metabolism</keyword>
<keyword evidence="3" id="KW-0444">Lipid biosynthesis</keyword>
<dbReference type="GO" id="GO:0022857">
    <property type="term" value="F:transmembrane transporter activity"/>
    <property type="evidence" value="ECO:0007669"/>
    <property type="project" value="InterPro"/>
</dbReference>
<dbReference type="PANTHER" id="PTHR30561:SF9">
    <property type="entry name" value="4-AMINO-4-DEOXY-L-ARABINOSE-PHOSPHOUNDECAPRENOL FLIPPASE SUBUNIT ARNF-RELATED"/>
    <property type="match status" value="1"/>
</dbReference>
<dbReference type="AlphaFoldDB" id="A0A2T5GID7"/>
<feature type="domain" description="EamA" evidence="12">
    <location>
        <begin position="4"/>
        <end position="124"/>
    </location>
</feature>
<evidence type="ECO:0000256" key="7">
    <source>
        <dbReference type="ARBA" id="ARBA00022985"/>
    </source>
</evidence>
<keyword evidence="6 11" id="KW-0812">Transmembrane</keyword>
<accession>A0A2T5GID7</accession>
<dbReference type="EMBL" id="QAOG01000006">
    <property type="protein sequence ID" value="PTQ59090.1"/>
    <property type="molecule type" value="Genomic_DNA"/>
</dbReference>
<keyword evidence="8 11" id="KW-1133">Transmembrane helix</keyword>
<proteinExistence type="predicted"/>
<feature type="transmembrane region" description="Helical" evidence="11">
    <location>
        <begin position="108"/>
        <end position="127"/>
    </location>
</feature>
<dbReference type="RefSeq" id="WP_167398875.1">
    <property type="nucleotide sequence ID" value="NZ_QAOG01000006.1"/>
</dbReference>
<keyword evidence="7" id="KW-0448">Lipopolysaccharide biosynthesis</keyword>
<dbReference type="GO" id="GO:0009103">
    <property type="term" value="P:lipopolysaccharide biosynthetic process"/>
    <property type="evidence" value="ECO:0007669"/>
    <property type="project" value="UniProtKB-KW"/>
</dbReference>
<keyword evidence="10 11" id="KW-0472">Membrane</keyword>
<organism evidence="13 14">
    <name type="scientific">Sphingomonas aurantiaca</name>
    <dbReference type="NCBI Taxonomy" id="185949"/>
    <lineage>
        <taxon>Bacteria</taxon>
        <taxon>Pseudomonadati</taxon>
        <taxon>Pseudomonadota</taxon>
        <taxon>Alphaproteobacteria</taxon>
        <taxon>Sphingomonadales</taxon>
        <taxon>Sphingomonadaceae</taxon>
        <taxon>Sphingomonas</taxon>
    </lineage>
</organism>
<evidence type="ECO:0000256" key="6">
    <source>
        <dbReference type="ARBA" id="ARBA00022692"/>
    </source>
</evidence>
<dbReference type="GO" id="GO:0009245">
    <property type="term" value="P:lipid A biosynthetic process"/>
    <property type="evidence" value="ECO:0007669"/>
    <property type="project" value="UniProtKB-KW"/>
</dbReference>
<evidence type="ECO:0000256" key="11">
    <source>
        <dbReference type="SAM" id="Phobius"/>
    </source>
</evidence>
<evidence type="ECO:0000256" key="2">
    <source>
        <dbReference type="ARBA" id="ARBA00022475"/>
    </source>
</evidence>
<evidence type="ECO:0000313" key="13">
    <source>
        <dbReference type="EMBL" id="PTQ59090.1"/>
    </source>
</evidence>
<keyword evidence="14" id="KW-1185">Reference proteome</keyword>
<dbReference type="Pfam" id="PF00892">
    <property type="entry name" value="EamA"/>
    <property type="match status" value="1"/>
</dbReference>
<dbReference type="InterPro" id="IPR000620">
    <property type="entry name" value="EamA_dom"/>
</dbReference>
<dbReference type="Proteomes" id="UP000244189">
    <property type="component" value="Unassembled WGS sequence"/>
</dbReference>
<comment type="caution">
    <text evidence="13">The sequence shown here is derived from an EMBL/GenBank/DDBJ whole genome shotgun (WGS) entry which is preliminary data.</text>
</comment>
<dbReference type="GO" id="GO:0005886">
    <property type="term" value="C:plasma membrane"/>
    <property type="evidence" value="ECO:0007669"/>
    <property type="project" value="UniProtKB-SubCell"/>
</dbReference>
<evidence type="ECO:0000259" key="12">
    <source>
        <dbReference type="Pfam" id="PF00892"/>
    </source>
</evidence>
<name>A0A2T5GID7_9SPHN</name>
<dbReference type="InterPro" id="IPR000390">
    <property type="entry name" value="Small_drug/metabolite_transptr"/>
</dbReference>
<keyword evidence="4" id="KW-0997">Cell inner membrane</keyword>
<dbReference type="Gene3D" id="1.10.3730.20">
    <property type="match status" value="1"/>
</dbReference>
<evidence type="ECO:0000256" key="8">
    <source>
        <dbReference type="ARBA" id="ARBA00022989"/>
    </source>
</evidence>
<keyword evidence="2" id="KW-1003">Cell membrane</keyword>
<reference evidence="13 14" key="1">
    <citation type="submission" date="2018-04" db="EMBL/GenBank/DDBJ databases">
        <title>Genomic Encyclopedia of Type Strains, Phase III (KMG-III): the genomes of soil and plant-associated and newly described type strains.</title>
        <authorList>
            <person name="Whitman W."/>
        </authorList>
    </citation>
    <scope>NUCLEOTIDE SEQUENCE [LARGE SCALE GENOMIC DNA]</scope>
    <source>
        <strain evidence="13 14">MA101b</strain>
    </source>
</reference>
<evidence type="ECO:0000256" key="3">
    <source>
        <dbReference type="ARBA" id="ARBA00022516"/>
    </source>
</evidence>